<feature type="region of interest" description="Disordered" evidence="1">
    <location>
        <begin position="113"/>
        <end position="132"/>
    </location>
</feature>
<accession>A0A9W6UEQ3</accession>
<evidence type="ECO:0000313" key="3">
    <source>
        <dbReference type="Proteomes" id="UP001165121"/>
    </source>
</evidence>
<protein>
    <submittedName>
        <fullName evidence="2">Unnamed protein product</fullName>
    </submittedName>
</protein>
<comment type="caution">
    <text evidence="2">The sequence shown here is derived from an EMBL/GenBank/DDBJ whole genome shotgun (WGS) entry which is preliminary data.</text>
</comment>
<name>A0A9W6UEQ3_9STRA</name>
<evidence type="ECO:0000313" key="2">
    <source>
        <dbReference type="EMBL" id="GMF31051.1"/>
    </source>
</evidence>
<organism evidence="2 3">
    <name type="scientific">Phytophthora fragariaefolia</name>
    <dbReference type="NCBI Taxonomy" id="1490495"/>
    <lineage>
        <taxon>Eukaryota</taxon>
        <taxon>Sar</taxon>
        <taxon>Stramenopiles</taxon>
        <taxon>Oomycota</taxon>
        <taxon>Peronosporomycetes</taxon>
        <taxon>Peronosporales</taxon>
        <taxon>Peronosporaceae</taxon>
        <taxon>Phytophthora</taxon>
    </lineage>
</organism>
<gene>
    <name evidence="2" type="ORF">Pfra01_000701100</name>
</gene>
<proteinExistence type="predicted"/>
<sequence>MDGINTPDNGRGIVVVRRRRRRRNGAGQYVLEYELWPRGDPNQWATDERNHGLTKGAVDAYAGRAWWNTNGFTVSTGSWKTRALGKTCKEHEALNLDALVGAAERLNEGIEVDGSVAPEPNGPDGRHDRLHGRPARSVVVSPGADLSRAGASLLGLTAGVQGELSPRVAG</sequence>
<dbReference type="EMBL" id="BSXT01000613">
    <property type="protein sequence ID" value="GMF31051.1"/>
    <property type="molecule type" value="Genomic_DNA"/>
</dbReference>
<keyword evidence="3" id="KW-1185">Reference proteome</keyword>
<dbReference type="AlphaFoldDB" id="A0A9W6UEQ3"/>
<reference evidence="2" key="1">
    <citation type="submission" date="2023-04" db="EMBL/GenBank/DDBJ databases">
        <title>Phytophthora fragariaefolia NBRC 109709.</title>
        <authorList>
            <person name="Ichikawa N."/>
            <person name="Sato H."/>
            <person name="Tonouchi N."/>
        </authorList>
    </citation>
    <scope>NUCLEOTIDE SEQUENCE</scope>
    <source>
        <strain evidence="2">NBRC 109709</strain>
    </source>
</reference>
<dbReference type="Proteomes" id="UP001165121">
    <property type="component" value="Unassembled WGS sequence"/>
</dbReference>
<evidence type="ECO:0000256" key="1">
    <source>
        <dbReference type="SAM" id="MobiDB-lite"/>
    </source>
</evidence>